<organism evidence="2 3">
    <name type="scientific">Penstemon smallii</name>
    <dbReference type="NCBI Taxonomy" id="265156"/>
    <lineage>
        <taxon>Eukaryota</taxon>
        <taxon>Viridiplantae</taxon>
        <taxon>Streptophyta</taxon>
        <taxon>Embryophyta</taxon>
        <taxon>Tracheophyta</taxon>
        <taxon>Spermatophyta</taxon>
        <taxon>Magnoliopsida</taxon>
        <taxon>eudicotyledons</taxon>
        <taxon>Gunneridae</taxon>
        <taxon>Pentapetalae</taxon>
        <taxon>asterids</taxon>
        <taxon>lamiids</taxon>
        <taxon>Lamiales</taxon>
        <taxon>Plantaginaceae</taxon>
        <taxon>Cheloneae</taxon>
        <taxon>Penstemon</taxon>
    </lineage>
</organism>
<evidence type="ECO:0000313" key="2">
    <source>
        <dbReference type="EMBL" id="KAL3828898.1"/>
    </source>
</evidence>
<dbReference type="Pfam" id="PF03478">
    <property type="entry name" value="Beta-prop_KIB1-4"/>
    <property type="match status" value="1"/>
</dbReference>
<dbReference type="PANTHER" id="PTHR44259:SF114">
    <property type="entry name" value="OS06G0707300 PROTEIN"/>
    <property type="match status" value="1"/>
</dbReference>
<dbReference type="AlphaFoldDB" id="A0ABD3SXG1"/>
<dbReference type="InterPro" id="IPR050942">
    <property type="entry name" value="F-box_BR-signaling"/>
</dbReference>
<dbReference type="PANTHER" id="PTHR44259">
    <property type="entry name" value="OS07G0183000 PROTEIN-RELATED"/>
    <property type="match status" value="1"/>
</dbReference>
<accession>A0ABD3SXG1</accession>
<comment type="caution">
    <text evidence="2">The sequence shown here is derived from an EMBL/GenBank/DDBJ whole genome shotgun (WGS) entry which is preliminary data.</text>
</comment>
<dbReference type="InterPro" id="IPR005174">
    <property type="entry name" value="KIB1-4_b-propeller"/>
</dbReference>
<reference evidence="2 3" key="1">
    <citation type="submission" date="2024-12" db="EMBL/GenBank/DDBJ databases">
        <title>The unique morphological basis and parallel evolutionary history of personate flowers in Penstemon.</title>
        <authorList>
            <person name="Depatie T.H."/>
            <person name="Wessinger C.A."/>
        </authorList>
    </citation>
    <scope>NUCLEOTIDE SEQUENCE [LARGE SCALE GENOMIC DNA]</scope>
    <source>
        <strain evidence="2">WTNN_2</strain>
        <tissue evidence="2">Leaf</tissue>
    </source>
</reference>
<dbReference type="CDD" id="cd09917">
    <property type="entry name" value="F-box_SF"/>
    <property type="match status" value="1"/>
</dbReference>
<feature type="domain" description="KIB1-4 beta-propeller" evidence="1">
    <location>
        <begin position="96"/>
        <end position="384"/>
    </location>
</feature>
<protein>
    <recommendedName>
        <fullName evidence="1">KIB1-4 beta-propeller domain-containing protein</fullName>
    </recommendedName>
</protein>
<sequence length="409" mass="46623">MAEWATLPTDILVLIAERIDFFEDFVNLCVVCKSWQLVTSILGKSRTLPPRFPWVMLTDIAEQNYPIVTKDMDSIDMLVKEVEKNEYIEGMHNRRFYSFSTSKIYEFELPEATRKKCLGVSYGWLLTIDYDLQINILHPFTRQQIGMPPLLSFKNQPEYHEDYKPQEVVNFFVSKAVMSSNPYNTSNIDCIIVAIYGVCRILAFARPGDEVWTDICGPSNYYSDVVYYKENFYAVDYCGVVVVCDINDVNGPKTTPVARFSDERAVDQKYLVELSGFLLLVIRFRGGVDFGDEEDVDRPCYYTTGFSIFALEECPGDGSSNNYPYKMTKVESLGDESLFIGYNTSVSVLSSKYVKANCIYFSDDDSELSFSEPYGGGHDTGIFDVESGSITLHYASKFMSHLTPPIWFI</sequence>
<dbReference type="EMBL" id="JBJXBP010000005">
    <property type="protein sequence ID" value="KAL3828898.1"/>
    <property type="molecule type" value="Genomic_DNA"/>
</dbReference>
<evidence type="ECO:0000313" key="3">
    <source>
        <dbReference type="Proteomes" id="UP001634393"/>
    </source>
</evidence>
<dbReference type="Proteomes" id="UP001634393">
    <property type="component" value="Unassembled WGS sequence"/>
</dbReference>
<proteinExistence type="predicted"/>
<gene>
    <name evidence="2" type="ORF">ACJIZ3_017700</name>
</gene>
<evidence type="ECO:0000259" key="1">
    <source>
        <dbReference type="Pfam" id="PF03478"/>
    </source>
</evidence>
<keyword evidence="3" id="KW-1185">Reference proteome</keyword>
<name>A0ABD3SXG1_9LAMI</name>